<evidence type="ECO:0000256" key="15">
    <source>
        <dbReference type="SAM" id="MobiDB-lite"/>
    </source>
</evidence>
<feature type="region of interest" description="Disordered" evidence="15">
    <location>
        <begin position="255"/>
        <end position="274"/>
    </location>
</feature>
<comment type="subcellular location">
    <subcellularLocation>
        <location evidence="13">Golgi apparatus membrane</location>
        <topology evidence="13">Single-pass type II membrane protein</topology>
    </subcellularLocation>
    <subcellularLocation>
        <location evidence="1">Membrane</location>
        <topology evidence="1">Single-pass type II membrane protein</topology>
    </subcellularLocation>
</comment>
<dbReference type="GO" id="GO:0050650">
    <property type="term" value="P:chondroitin sulfate proteoglycan biosynthetic process"/>
    <property type="evidence" value="ECO:0007669"/>
    <property type="project" value="TreeGrafter"/>
</dbReference>
<keyword evidence="9" id="KW-0325">Glycoprotein</keyword>
<comment type="catalytic activity">
    <reaction evidence="10 13">
        <text>3-O-(beta-D-galactosyl-(1-&gt;3)-beta-D-galactosyl-(1-&gt;4)-beta-D-xylosyl)-L-seryl-[protein] + UDP-alpha-D-glucuronate = 3-O-(beta-D-GlcA-(1-&gt;3)-beta-D-Gal-(1-&gt;3)-beta-D-Gal-(1-&gt;4)-beta-D-Xyl)-L-seryl-[protein] + UDP + H(+)</text>
        <dbReference type="Rhea" id="RHEA:24168"/>
        <dbReference type="Rhea" id="RHEA-COMP:12571"/>
        <dbReference type="Rhea" id="RHEA-COMP:12573"/>
        <dbReference type="ChEBI" id="CHEBI:15378"/>
        <dbReference type="ChEBI" id="CHEBI:58052"/>
        <dbReference type="ChEBI" id="CHEBI:58223"/>
        <dbReference type="ChEBI" id="CHEBI:132090"/>
        <dbReference type="ChEBI" id="CHEBI:132093"/>
        <dbReference type="EC" id="2.4.1.135"/>
    </reaction>
</comment>
<comment type="similarity">
    <text evidence="2 13">Belongs to the glycosyltransferase 43 family.</text>
</comment>
<proteinExistence type="inferred from homology"/>
<feature type="site" description="Interaction with galactose moiety of substrate glycoprotein" evidence="12">
    <location>
        <position position="256"/>
    </location>
</feature>
<dbReference type="InterPro" id="IPR029044">
    <property type="entry name" value="Nucleotide-diphossugar_trans"/>
</dbReference>
<keyword evidence="6 13" id="KW-0735">Signal-anchor</keyword>
<dbReference type="InterPro" id="IPR005027">
    <property type="entry name" value="Glyco_trans_43"/>
</dbReference>
<dbReference type="GO" id="GO:0015018">
    <property type="term" value="F:galactosylgalactosylxylosylprotein 3-beta-glucuronosyltransferase activity"/>
    <property type="evidence" value="ECO:0007669"/>
    <property type="project" value="UniProtKB-UniRule"/>
</dbReference>
<gene>
    <name evidence="16" type="ORF">LSH36_162g02085</name>
</gene>
<protein>
    <recommendedName>
        <fullName evidence="3 13">Galactosylgalactosylxylosylprotein 3-beta-glucuronosyltransferase</fullName>
        <ecNumber evidence="3 13">2.4.1.135</ecNumber>
    </recommendedName>
</protein>
<dbReference type="Proteomes" id="UP001208570">
    <property type="component" value="Unassembled WGS sequence"/>
</dbReference>
<evidence type="ECO:0000256" key="13">
    <source>
        <dbReference type="RuleBase" id="RU363127"/>
    </source>
</evidence>
<evidence type="ECO:0000256" key="7">
    <source>
        <dbReference type="ARBA" id="ARBA00022989"/>
    </source>
</evidence>
<accession>A0AAD9JT19</accession>
<evidence type="ECO:0000256" key="3">
    <source>
        <dbReference type="ARBA" id="ARBA00012641"/>
    </source>
</evidence>
<evidence type="ECO:0000313" key="16">
    <source>
        <dbReference type="EMBL" id="KAK2158869.1"/>
    </source>
</evidence>
<sequence length="274" mass="31660">MIRCLRPRRLLLIYVTLFLIAVVWLAYNIENFCPQNDGARQHEQSKVDLYKEEFELLQQRGKELAEYEKRLKLAEQKMKREFPDQIGHILEVLSSPIPIIYAITPTYARPVQKAELTRLANTFINVPNFHWIVIEDAAVKSDLMRFTKKVSVWPVGIVGYLRYERPIVKSGKVVGWFTYWMPDRPFAMDMAGFAVSLRLFFDHPTAEFSNIVRRGELESDLISKLGIRLNDLEPKADGCTKILVWHTRTEQPSLKNEAKLKAAGRPGSDPDVEV</sequence>
<evidence type="ECO:0000256" key="6">
    <source>
        <dbReference type="ARBA" id="ARBA00022968"/>
    </source>
</evidence>
<dbReference type="GO" id="GO:0005975">
    <property type="term" value="P:carbohydrate metabolic process"/>
    <property type="evidence" value="ECO:0007669"/>
    <property type="project" value="TreeGrafter"/>
</dbReference>
<evidence type="ECO:0000256" key="5">
    <source>
        <dbReference type="ARBA" id="ARBA00022692"/>
    </source>
</evidence>
<dbReference type="Gene3D" id="3.90.550.10">
    <property type="entry name" value="Spore Coat Polysaccharide Biosynthesis Protein SpsA, Chain A"/>
    <property type="match status" value="2"/>
</dbReference>
<organism evidence="16 17">
    <name type="scientific">Paralvinella palmiformis</name>
    <dbReference type="NCBI Taxonomy" id="53620"/>
    <lineage>
        <taxon>Eukaryota</taxon>
        <taxon>Metazoa</taxon>
        <taxon>Spiralia</taxon>
        <taxon>Lophotrochozoa</taxon>
        <taxon>Annelida</taxon>
        <taxon>Polychaeta</taxon>
        <taxon>Sedentaria</taxon>
        <taxon>Canalipalpata</taxon>
        <taxon>Terebellida</taxon>
        <taxon>Terebelliformia</taxon>
        <taxon>Alvinellidae</taxon>
        <taxon>Paralvinella</taxon>
    </lineage>
</organism>
<evidence type="ECO:0000256" key="10">
    <source>
        <dbReference type="ARBA" id="ARBA00047979"/>
    </source>
</evidence>
<evidence type="ECO:0000256" key="9">
    <source>
        <dbReference type="ARBA" id="ARBA00023180"/>
    </source>
</evidence>
<comment type="pathway">
    <text evidence="13">Protein modification; protein glycosylation.</text>
</comment>
<keyword evidence="13" id="KW-0333">Golgi apparatus</keyword>
<evidence type="ECO:0000256" key="12">
    <source>
        <dbReference type="PIRSR" id="PIRSR605027-4"/>
    </source>
</evidence>
<feature type="transmembrane region" description="Helical" evidence="13">
    <location>
        <begin position="9"/>
        <end position="27"/>
    </location>
</feature>
<feature type="coiled-coil region" evidence="14">
    <location>
        <begin position="40"/>
        <end position="77"/>
    </location>
</feature>
<evidence type="ECO:0000256" key="1">
    <source>
        <dbReference type="ARBA" id="ARBA00004606"/>
    </source>
</evidence>
<dbReference type="SUPFAM" id="SSF53448">
    <property type="entry name" value="Nucleotide-diphospho-sugar transferases"/>
    <property type="match status" value="1"/>
</dbReference>
<dbReference type="GO" id="GO:0000139">
    <property type="term" value="C:Golgi membrane"/>
    <property type="evidence" value="ECO:0007669"/>
    <property type="project" value="UniProtKB-SubCell"/>
</dbReference>
<dbReference type="EC" id="2.4.1.135" evidence="3 13"/>
<name>A0AAD9JT19_9ANNE</name>
<dbReference type="EMBL" id="JAODUP010000162">
    <property type="protein sequence ID" value="KAK2158869.1"/>
    <property type="molecule type" value="Genomic_DNA"/>
</dbReference>
<keyword evidence="14" id="KW-0175">Coiled coil</keyword>
<dbReference type="PANTHER" id="PTHR10896:SF65">
    <property type="entry name" value="GALACTOSYLGALACTOSYLXYLOSYLPROTEIN 3-BETA-GLUCURONOSYLTRANSFERASE 3"/>
    <property type="match status" value="1"/>
</dbReference>
<evidence type="ECO:0000256" key="8">
    <source>
        <dbReference type="ARBA" id="ARBA00023136"/>
    </source>
</evidence>
<dbReference type="PANTHER" id="PTHR10896">
    <property type="entry name" value="GALACTOSYLGALACTOSYLXYLOSYLPROTEIN 3-BETA-GLUCURONOSYLTRANSFERASE BETA-1,3-GLUCURONYLTRANSFERASE"/>
    <property type="match status" value="1"/>
</dbReference>
<feature type="active site" description="Proton donor/acceptor" evidence="11">
    <location>
        <position position="218"/>
    </location>
</feature>
<evidence type="ECO:0000313" key="17">
    <source>
        <dbReference type="Proteomes" id="UP001208570"/>
    </source>
</evidence>
<evidence type="ECO:0000256" key="4">
    <source>
        <dbReference type="ARBA" id="ARBA00022679"/>
    </source>
</evidence>
<comment type="caution">
    <text evidence="16">The sequence shown here is derived from an EMBL/GenBank/DDBJ whole genome shotgun (WGS) entry which is preliminary data.</text>
</comment>
<keyword evidence="8 13" id="KW-0472">Membrane</keyword>
<feature type="site" description="Interaction with galactose moiety of substrate glycoprotein" evidence="12">
    <location>
        <position position="164"/>
    </location>
</feature>
<reference evidence="16" key="1">
    <citation type="journal article" date="2023" name="Mol. Biol. Evol.">
        <title>Third-Generation Sequencing Reveals the Adaptive Role of the Epigenome in Three Deep-Sea Polychaetes.</title>
        <authorList>
            <person name="Perez M."/>
            <person name="Aroh O."/>
            <person name="Sun Y."/>
            <person name="Lan Y."/>
            <person name="Juniper S.K."/>
            <person name="Young C.R."/>
            <person name="Angers B."/>
            <person name="Qian P.Y."/>
        </authorList>
    </citation>
    <scope>NUCLEOTIDE SEQUENCE</scope>
    <source>
        <strain evidence="16">P08H-3</strain>
    </source>
</reference>
<dbReference type="AlphaFoldDB" id="A0AAD9JT19"/>
<keyword evidence="5 13" id="KW-0812">Transmembrane</keyword>
<keyword evidence="7 13" id="KW-1133">Transmembrane helix</keyword>
<keyword evidence="13" id="KW-0479">Metal-binding</keyword>
<keyword evidence="4 13" id="KW-0808">Transferase</keyword>
<keyword evidence="17" id="KW-1185">Reference proteome</keyword>
<comment type="cofactor">
    <cofactor evidence="13">
        <name>Mn(2+)</name>
        <dbReference type="ChEBI" id="CHEBI:29035"/>
    </cofactor>
</comment>
<keyword evidence="13" id="KW-0464">Manganese</keyword>
<dbReference type="Pfam" id="PF03360">
    <property type="entry name" value="Glyco_transf_43"/>
    <property type="match status" value="1"/>
</dbReference>
<evidence type="ECO:0000256" key="2">
    <source>
        <dbReference type="ARBA" id="ARBA00007706"/>
    </source>
</evidence>
<evidence type="ECO:0000256" key="11">
    <source>
        <dbReference type="PIRSR" id="PIRSR605027-1"/>
    </source>
</evidence>
<evidence type="ECO:0000256" key="14">
    <source>
        <dbReference type="SAM" id="Coils"/>
    </source>
</evidence>
<dbReference type="GO" id="GO:0046872">
    <property type="term" value="F:metal ion binding"/>
    <property type="evidence" value="ECO:0007669"/>
    <property type="project" value="UniProtKB-KW"/>
</dbReference>